<evidence type="ECO:0000313" key="1">
    <source>
        <dbReference type="EMBL" id="ACC69849.1"/>
    </source>
</evidence>
<dbReference type="Proteomes" id="UP000001192">
    <property type="component" value="Chromosome 1"/>
</dbReference>
<keyword evidence="2" id="KW-1185">Reference proteome</keyword>
<organism evidence="1 2">
    <name type="scientific">Paraburkholderia phymatum (strain DSM 17167 / CIP 108236 / LMG 21445 / STM815)</name>
    <name type="common">Burkholderia phymatum</name>
    <dbReference type="NCBI Taxonomy" id="391038"/>
    <lineage>
        <taxon>Bacteria</taxon>
        <taxon>Pseudomonadati</taxon>
        <taxon>Pseudomonadota</taxon>
        <taxon>Betaproteobacteria</taxon>
        <taxon>Burkholderiales</taxon>
        <taxon>Burkholderiaceae</taxon>
        <taxon>Paraburkholderia</taxon>
    </lineage>
</organism>
<accession>B2JEH2</accession>
<dbReference type="EMBL" id="CP001043">
    <property type="protein sequence ID" value="ACC69849.1"/>
    <property type="molecule type" value="Genomic_DNA"/>
</dbReference>
<gene>
    <name evidence="1" type="ordered locus">Bphy_0659</name>
</gene>
<dbReference type="AlphaFoldDB" id="B2JEH2"/>
<dbReference type="KEGG" id="bph:Bphy_0659"/>
<reference evidence="2" key="1">
    <citation type="journal article" date="2014" name="Stand. Genomic Sci.">
        <title>Complete genome sequence of Burkholderia phymatum STM815(T), a broad host range and efficient nitrogen-fixing symbiont of Mimosa species.</title>
        <authorList>
            <person name="Moulin L."/>
            <person name="Klonowska A."/>
            <person name="Caroline B."/>
            <person name="Booth K."/>
            <person name="Vriezen J.A."/>
            <person name="Melkonian R."/>
            <person name="James E.K."/>
            <person name="Young J.P."/>
            <person name="Bena G."/>
            <person name="Hauser L."/>
            <person name="Land M."/>
            <person name="Kyrpides N."/>
            <person name="Bruce D."/>
            <person name="Chain P."/>
            <person name="Copeland A."/>
            <person name="Pitluck S."/>
            <person name="Woyke T."/>
            <person name="Lizotte-Waniewski M."/>
            <person name="Bristow J."/>
            <person name="Riley M."/>
        </authorList>
    </citation>
    <scope>NUCLEOTIDE SEQUENCE [LARGE SCALE GENOMIC DNA]</scope>
    <source>
        <strain evidence="2">DSM 17167 / CIP 108236 / LMG 21445 / STM815</strain>
    </source>
</reference>
<proteinExistence type="predicted"/>
<evidence type="ECO:0008006" key="3">
    <source>
        <dbReference type="Google" id="ProtNLM"/>
    </source>
</evidence>
<dbReference type="PROSITE" id="PS51257">
    <property type="entry name" value="PROKAR_LIPOPROTEIN"/>
    <property type="match status" value="1"/>
</dbReference>
<name>B2JEH2_PARP8</name>
<evidence type="ECO:0000313" key="2">
    <source>
        <dbReference type="Proteomes" id="UP000001192"/>
    </source>
</evidence>
<dbReference type="HOGENOM" id="CLU_220424_0_0_4"/>
<protein>
    <recommendedName>
        <fullName evidence="3">Lipoprotein</fullName>
    </recommendedName>
</protein>
<sequence length="37" mass="4009" precursor="true">MKKKTLLAIVVLAITLAGCVVVPAHPVYYHPVGIMVY</sequence>